<name>A0A6G1JBU5_9PLEO</name>
<evidence type="ECO:0000313" key="2">
    <source>
        <dbReference type="EMBL" id="KAF2688002.1"/>
    </source>
</evidence>
<evidence type="ECO:0000313" key="3">
    <source>
        <dbReference type="Proteomes" id="UP000799291"/>
    </source>
</evidence>
<dbReference type="Proteomes" id="UP000799291">
    <property type="component" value="Unassembled WGS sequence"/>
</dbReference>
<dbReference type="AlphaFoldDB" id="A0A6G1JBU5"/>
<accession>A0A6G1JBU5</accession>
<proteinExistence type="predicted"/>
<organism evidence="2 3">
    <name type="scientific">Lentithecium fluviatile CBS 122367</name>
    <dbReference type="NCBI Taxonomy" id="1168545"/>
    <lineage>
        <taxon>Eukaryota</taxon>
        <taxon>Fungi</taxon>
        <taxon>Dikarya</taxon>
        <taxon>Ascomycota</taxon>
        <taxon>Pezizomycotina</taxon>
        <taxon>Dothideomycetes</taxon>
        <taxon>Pleosporomycetidae</taxon>
        <taxon>Pleosporales</taxon>
        <taxon>Massarineae</taxon>
        <taxon>Lentitheciaceae</taxon>
        <taxon>Lentithecium</taxon>
    </lineage>
</organism>
<reference evidence="2" key="1">
    <citation type="journal article" date="2020" name="Stud. Mycol.">
        <title>101 Dothideomycetes genomes: a test case for predicting lifestyles and emergence of pathogens.</title>
        <authorList>
            <person name="Haridas S."/>
            <person name="Albert R."/>
            <person name="Binder M."/>
            <person name="Bloem J."/>
            <person name="Labutti K."/>
            <person name="Salamov A."/>
            <person name="Andreopoulos B."/>
            <person name="Baker S."/>
            <person name="Barry K."/>
            <person name="Bills G."/>
            <person name="Bluhm B."/>
            <person name="Cannon C."/>
            <person name="Castanera R."/>
            <person name="Culley D."/>
            <person name="Daum C."/>
            <person name="Ezra D."/>
            <person name="Gonzalez J."/>
            <person name="Henrissat B."/>
            <person name="Kuo A."/>
            <person name="Liang C."/>
            <person name="Lipzen A."/>
            <person name="Lutzoni F."/>
            <person name="Magnuson J."/>
            <person name="Mondo S."/>
            <person name="Nolan M."/>
            <person name="Ohm R."/>
            <person name="Pangilinan J."/>
            <person name="Park H.-J."/>
            <person name="Ramirez L."/>
            <person name="Alfaro M."/>
            <person name="Sun H."/>
            <person name="Tritt A."/>
            <person name="Yoshinaga Y."/>
            <person name="Zwiers L.-H."/>
            <person name="Turgeon B."/>
            <person name="Goodwin S."/>
            <person name="Spatafora J."/>
            <person name="Crous P."/>
            <person name="Grigoriev I."/>
        </authorList>
    </citation>
    <scope>NUCLEOTIDE SEQUENCE</scope>
    <source>
        <strain evidence="2">CBS 122367</strain>
    </source>
</reference>
<protein>
    <submittedName>
        <fullName evidence="2">Uncharacterized protein</fullName>
    </submittedName>
</protein>
<sequence>MDHSLRTYFLIVSESEFYRLYQVHVTSTSKGEVPTTMSKFKGTVVDRFFFANEDTDFKWSRDCLGYWPFSPVELGLTQTADSSMASIKATLPLLSLPLLHAICGCLNYLLKHTFNPNSDGKSVVRIAVGLDVLLTSNSMRDAILDLILLRPIRLLNKMVFWACATTFTSTSETMDIDIHGKGSANANVSQSWYPDHRIIHGQYHQSQPTTPEHTITNMVSSSRPPPSTPYDPQQAPTVHWVPGIRFHWATILEAIALRINETFIEAQHEQELPLLCVRRIGVLGIFGILIWGLESATAMLYREDAKLVDD</sequence>
<feature type="region of interest" description="Disordered" evidence="1">
    <location>
        <begin position="204"/>
        <end position="234"/>
    </location>
</feature>
<evidence type="ECO:0000256" key="1">
    <source>
        <dbReference type="SAM" id="MobiDB-lite"/>
    </source>
</evidence>
<gene>
    <name evidence="2" type="ORF">K458DRAFT_385568</name>
</gene>
<keyword evidence="3" id="KW-1185">Reference proteome</keyword>
<feature type="compositionally biased region" description="Polar residues" evidence="1">
    <location>
        <begin position="204"/>
        <end position="222"/>
    </location>
</feature>
<dbReference type="EMBL" id="MU005574">
    <property type="protein sequence ID" value="KAF2688002.1"/>
    <property type="molecule type" value="Genomic_DNA"/>
</dbReference>